<feature type="chain" id="PRO_5011583683" evidence="2">
    <location>
        <begin position="23"/>
        <end position="469"/>
    </location>
</feature>
<dbReference type="RefSeq" id="WP_093368481.1">
    <property type="nucleotide sequence ID" value="NZ_FOQA01000001.1"/>
</dbReference>
<evidence type="ECO:0000256" key="2">
    <source>
        <dbReference type="SAM" id="SignalP"/>
    </source>
</evidence>
<protein>
    <submittedName>
        <fullName evidence="4">S-layer homology domain-containing protein</fullName>
    </submittedName>
</protein>
<evidence type="ECO:0000259" key="3">
    <source>
        <dbReference type="PROSITE" id="PS51272"/>
    </source>
</evidence>
<feature type="signal peptide" evidence="2">
    <location>
        <begin position="1"/>
        <end position="22"/>
    </location>
</feature>
<dbReference type="OrthoDB" id="174569at2"/>
<keyword evidence="5" id="KW-1185">Reference proteome</keyword>
<organism evidence="4 5">
    <name type="scientific">Tindallia magadiensis</name>
    <dbReference type="NCBI Taxonomy" id="69895"/>
    <lineage>
        <taxon>Bacteria</taxon>
        <taxon>Bacillati</taxon>
        <taxon>Bacillota</taxon>
        <taxon>Clostridia</taxon>
        <taxon>Peptostreptococcales</taxon>
        <taxon>Tindalliaceae</taxon>
        <taxon>Tindallia</taxon>
    </lineage>
</organism>
<dbReference type="InterPro" id="IPR051465">
    <property type="entry name" value="Cell_Envelope_Struct_Comp"/>
</dbReference>
<gene>
    <name evidence="4" type="ORF">SAMN05192551_10117</name>
</gene>
<dbReference type="PANTHER" id="PTHR43308:SF5">
    <property type="entry name" value="S-LAYER PROTEIN _ PEPTIDOGLYCAN ENDO-BETA-N-ACETYLGLUCOSAMINIDASE"/>
    <property type="match status" value="1"/>
</dbReference>
<name>A0A1I3A699_9FIRM</name>
<reference evidence="5" key="1">
    <citation type="submission" date="2016-10" db="EMBL/GenBank/DDBJ databases">
        <authorList>
            <person name="Varghese N."/>
            <person name="Submissions S."/>
        </authorList>
    </citation>
    <scope>NUCLEOTIDE SEQUENCE [LARGE SCALE GENOMIC DNA]</scope>
    <source>
        <strain evidence="5">Z-7934</strain>
    </source>
</reference>
<proteinExistence type="predicted"/>
<evidence type="ECO:0000313" key="5">
    <source>
        <dbReference type="Proteomes" id="UP000199287"/>
    </source>
</evidence>
<dbReference type="PANTHER" id="PTHR43308">
    <property type="entry name" value="OUTER MEMBRANE PROTEIN ALPHA-RELATED"/>
    <property type="match status" value="1"/>
</dbReference>
<dbReference type="InterPro" id="IPR001119">
    <property type="entry name" value="SLH_dom"/>
</dbReference>
<dbReference type="EMBL" id="FOQA01000001">
    <property type="protein sequence ID" value="SFH45440.1"/>
    <property type="molecule type" value="Genomic_DNA"/>
</dbReference>
<dbReference type="STRING" id="69895.SAMN05192551_10117"/>
<keyword evidence="1" id="KW-0677">Repeat</keyword>
<feature type="domain" description="SLH" evidence="3">
    <location>
        <begin position="159"/>
        <end position="222"/>
    </location>
</feature>
<dbReference type="PROSITE" id="PS51272">
    <property type="entry name" value="SLH"/>
    <property type="match status" value="2"/>
</dbReference>
<dbReference type="Proteomes" id="UP000199287">
    <property type="component" value="Unassembled WGS sequence"/>
</dbReference>
<evidence type="ECO:0000256" key="1">
    <source>
        <dbReference type="ARBA" id="ARBA00022737"/>
    </source>
</evidence>
<keyword evidence="2" id="KW-0732">Signal</keyword>
<dbReference type="AlphaFoldDB" id="A0A1I3A699"/>
<evidence type="ECO:0000313" key="4">
    <source>
        <dbReference type="EMBL" id="SFH45440.1"/>
    </source>
</evidence>
<feature type="domain" description="SLH" evidence="3">
    <location>
        <begin position="20"/>
        <end position="84"/>
    </location>
</feature>
<dbReference type="Pfam" id="PF00395">
    <property type="entry name" value="SLH"/>
    <property type="match status" value="2"/>
</dbReference>
<accession>A0A1I3A699</accession>
<sequence>MVKLKWITIVTIAFLSMNISVAAMFDDTQDHWGEEYIFWATFDYSIFTGYPDGTFRPDNQITRAEFISILNKLLLLANEPYPQNTSASIRYIDFDSEHWAYSHVLSFYQRSKGASHNEIDLKQVFSGPRLKPDMEITRYEAALLSASIATPALNKEMQAPTELSDIDLQHPKNKHIQNLVTRNIITGFPDGSFRPEKPITRAEAASLTKKIFEDLSYVKEDYLVPLPMIENRTPNYPIFTMVAEIYDLNNTKGHRRFVDAVTSLEYIDIIGFIPYEERNLYDTDPIKTLWELVDSGYSNTIGTHYYLVKKDESLTLQQKKNLTNEAIQQYLSLSEGYIDGIIDFMEISKTYADASLFEMAAKKINESSLQKKEKLRMIDLLSEHYLDQNSLDKAFDIYWNLLETTDDFEVLIKTVQNIAYISNNGNNINESIKILEKTNDIIQLKALTENEKEELIYLIDAIHKQLLVR</sequence>